<dbReference type="AlphaFoldDB" id="A0AAN8YZC6"/>
<proteinExistence type="predicted"/>
<evidence type="ECO:0000256" key="1">
    <source>
        <dbReference type="SAM" id="Phobius"/>
    </source>
</evidence>
<evidence type="ECO:0000313" key="3">
    <source>
        <dbReference type="Proteomes" id="UP001370490"/>
    </source>
</evidence>
<sequence length="71" mass="8142">QCPRGDWKCYIKYKEDQMAVGSQVVKNEASLPTTLEAVFTPYVRYFKLMMMHLIITVTLLGRIGFPLGKNT</sequence>
<comment type="caution">
    <text evidence="2">The sequence shown here is derived from an EMBL/GenBank/DDBJ whole genome shotgun (WGS) entry which is preliminary data.</text>
</comment>
<organism evidence="2 3">
    <name type="scientific">Dillenia turbinata</name>
    <dbReference type="NCBI Taxonomy" id="194707"/>
    <lineage>
        <taxon>Eukaryota</taxon>
        <taxon>Viridiplantae</taxon>
        <taxon>Streptophyta</taxon>
        <taxon>Embryophyta</taxon>
        <taxon>Tracheophyta</taxon>
        <taxon>Spermatophyta</taxon>
        <taxon>Magnoliopsida</taxon>
        <taxon>eudicotyledons</taxon>
        <taxon>Gunneridae</taxon>
        <taxon>Pentapetalae</taxon>
        <taxon>Dilleniales</taxon>
        <taxon>Dilleniaceae</taxon>
        <taxon>Dillenia</taxon>
    </lineage>
</organism>
<accession>A0AAN8YZC6</accession>
<keyword evidence="1" id="KW-1133">Transmembrane helix</keyword>
<keyword evidence="3" id="KW-1185">Reference proteome</keyword>
<gene>
    <name evidence="2" type="ORF">RJ641_017158</name>
</gene>
<dbReference type="Proteomes" id="UP001370490">
    <property type="component" value="Unassembled WGS sequence"/>
</dbReference>
<protein>
    <submittedName>
        <fullName evidence="2">Uncharacterized protein</fullName>
    </submittedName>
</protein>
<name>A0AAN8YZC6_9MAGN</name>
<keyword evidence="1" id="KW-0812">Transmembrane</keyword>
<keyword evidence="1" id="KW-0472">Membrane</keyword>
<evidence type="ECO:0000313" key="2">
    <source>
        <dbReference type="EMBL" id="KAK6918736.1"/>
    </source>
</evidence>
<reference evidence="2 3" key="1">
    <citation type="submission" date="2023-12" db="EMBL/GenBank/DDBJ databases">
        <title>A high-quality genome assembly for Dillenia turbinata (Dilleniales).</title>
        <authorList>
            <person name="Chanderbali A."/>
        </authorList>
    </citation>
    <scope>NUCLEOTIDE SEQUENCE [LARGE SCALE GENOMIC DNA]</scope>
    <source>
        <strain evidence="2">LSX21</strain>
        <tissue evidence="2">Leaf</tissue>
    </source>
</reference>
<dbReference type="EMBL" id="JBAMMX010000022">
    <property type="protein sequence ID" value="KAK6918736.1"/>
    <property type="molecule type" value="Genomic_DNA"/>
</dbReference>
<feature type="transmembrane region" description="Helical" evidence="1">
    <location>
        <begin position="45"/>
        <end position="65"/>
    </location>
</feature>
<feature type="non-terminal residue" evidence="2">
    <location>
        <position position="1"/>
    </location>
</feature>